<gene>
    <name evidence="4" type="primary">Dmoj\GI14083</name>
    <name evidence="4" type="ORF">Dmoj_GI14083</name>
</gene>
<feature type="coiled-coil region" evidence="1">
    <location>
        <begin position="1294"/>
        <end position="1321"/>
    </location>
</feature>
<proteinExistence type="predicted"/>
<name>A0A0Q9XNJ2_DROMO</name>
<keyword evidence="5" id="KW-1185">Reference proteome</keyword>
<evidence type="ECO:0000259" key="3">
    <source>
        <dbReference type="PROSITE" id="PS50829"/>
    </source>
</evidence>
<feature type="compositionally biased region" description="Basic and acidic residues" evidence="2">
    <location>
        <begin position="1244"/>
        <end position="1264"/>
    </location>
</feature>
<dbReference type="OrthoDB" id="48509at2759"/>
<dbReference type="Gene3D" id="3.30.1490.40">
    <property type="match status" value="1"/>
</dbReference>
<reference evidence="4 5" key="1">
    <citation type="journal article" date="2007" name="Nature">
        <title>Evolution of genes and genomes on the Drosophila phylogeny.</title>
        <authorList>
            <consortium name="Drosophila 12 Genomes Consortium"/>
            <person name="Clark A.G."/>
            <person name="Eisen M.B."/>
            <person name="Smith D.R."/>
            <person name="Bergman C.M."/>
            <person name="Oliver B."/>
            <person name="Markow T.A."/>
            <person name="Kaufman T.C."/>
            <person name="Kellis M."/>
            <person name="Gelbart W."/>
            <person name="Iyer V.N."/>
            <person name="Pollard D.A."/>
            <person name="Sackton T.B."/>
            <person name="Larracuente A.M."/>
            <person name="Singh N.D."/>
            <person name="Abad J.P."/>
            <person name="Abt D.N."/>
            <person name="Adryan B."/>
            <person name="Aguade M."/>
            <person name="Akashi H."/>
            <person name="Anderson W.W."/>
            <person name="Aquadro C.F."/>
            <person name="Ardell D.H."/>
            <person name="Arguello R."/>
            <person name="Artieri C.G."/>
            <person name="Barbash D.A."/>
            <person name="Barker D."/>
            <person name="Barsanti P."/>
            <person name="Batterham P."/>
            <person name="Batzoglou S."/>
            <person name="Begun D."/>
            <person name="Bhutkar A."/>
            <person name="Blanco E."/>
            <person name="Bosak S.A."/>
            <person name="Bradley R.K."/>
            <person name="Brand A.D."/>
            <person name="Brent M.R."/>
            <person name="Brooks A.N."/>
            <person name="Brown R.H."/>
            <person name="Butlin R.K."/>
            <person name="Caggese C."/>
            <person name="Calvi B.R."/>
            <person name="Bernardo de Carvalho A."/>
            <person name="Caspi A."/>
            <person name="Castrezana S."/>
            <person name="Celniker S.E."/>
            <person name="Chang J.L."/>
            <person name="Chapple C."/>
            <person name="Chatterji S."/>
            <person name="Chinwalla A."/>
            <person name="Civetta A."/>
            <person name="Clifton S.W."/>
            <person name="Comeron J.M."/>
            <person name="Costello J.C."/>
            <person name="Coyne J.A."/>
            <person name="Daub J."/>
            <person name="David R.G."/>
            <person name="Delcher A.L."/>
            <person name="Delehaunty K."/>
            <person name="Do C.B."/>
            <person name="Ebling H."/>
            <person name="Edwards K."/>
            <person name="Eickbush T."/>
            <person name="Evans J.D."/>
            <person name="Filipski A."/>
            <person name="Findeiss S."/>
            <person name="Freyhult E."/>
            <person name="Fulton L."/>
            <person name="Fulton R."/>
            <person name="Garcia A.C."/>
            <person name="Gardiner A."/>
            <person name="Garfield D.A."/>
            <person name="Garvin B.E."/>
            <person name="Gibson G."/>
            <person name="Gilbert D."/>
            <person name="Gnerre S."/>
            <person name="Godfrey J."/>
            <person name="Good R."/>
            <person name="Gotea V."/>
            <person name="Gravely B."/>
            <person name="Greenberg A.J."/>
            <person name="Griffiths-Jones S."/>
            <person name="Gross S."/>
            <person name="Guigo R."/>
            <person name="Gustafson E.A."/>
            <person name="Haerty W."/>
            <person name="Hahn M.W."/>
            <person name="Halligan D.L."/>
            <person name="Halpern A.L."/>
            <person name="Halter G.M."/>
            <person name="Han M.V."/>
            <person name="Heger A."/>
            <person name="Hillier L."/>
            <person name="Hinrichs A.S."/>
            <person name="Holmes I."/>
            <person name="Hoskins R.A."/>
            <person name="Hubisz M.J."/>
            <person name="Hultmark D."/>
            <person name="Huntley M.A."/>
            <person name="Jaffe D.B."/>
            <person name="Jagadeeshan S."/>
            <person name="Jeck W.R."/>
            <person name="Johnson J."/>
            <person name="Jones C.D."/>
            <person name="Jordan W.C."/>
            <person name="Karpen G.H."/>
            <person name="Kataoka E."/>
            <person name="Keightley P.D."/>
            <person name="Kheradpour P."/>
            <person name="Kirkness E.F."/>
            <person name="Koerich L.B."/>
            <person name="Kristiansen K."/>
            <person name="Kudrna D."/>
            <person name="Kulathinal R.J."/>
            <person name="Kumar S."/>
            <person name="Kwok R."/>
            <person name="Lander E."/>
            <person name="Langley C.H."/>
            <person name="Lapoint R."/>
            <person name="Lazzaro B.P."/>
            <person name="Lee S.J."/>
            <person name="Levesque L."/>
            <person name="Li R."/>
            <person name="Lin C.F."/>
            <person name="Lin M.F."/>
            <person name="Lindblad-Toh K."/>
            <person name="Llopart A."/>
            <person name="Long M."/>
            <person name="Low L."/>
            <person name="Lozovsky E."/>
            <person name="Lu J."/>
            <person name="Luo M."/>
            <person name="Machado C.A."/>
            <person name="Makalowski W."/>
            <person name="Marzo M."/>
            <person name="Matsuda M."/>
            <person name="Matzkin L."/>
            <person name="McAllister B."/>
            <person name="McBride C.S."/>
            <person name="McKernan B."/>
            <person name="McKernan K."/>
            <person name="Mendez-Lago M."/>
            <person name="Minx P."/>
            <person name="Mollenhauer M.U."/>
            <person name="Montooth K."/>
            <person name="Mount S.M."/>
            <person name="Mu X."/>
            <person name="Myers E."/>
            <person name="Negre B."/>
            <person name="Newfeld S."/>
            <person name="Nielsen R."/>
            <person name="Noor M.A."/>
            <person name="O'Grady P."/>
            <person name="Pachter L."/>
            <person name="Papaceit M."/>
            <person name="Parisi M.J."/>
            <person name="Parisi M."/>
            <person name="Parts L."/>
            <person name="Pedersen J.S."/>
            <person name="Pesole G."/>
            <person name="Phillippy A.M."/>
            <person name="Ponting C.P."/>
            <person name="Pop M."/>
            <person name="Porcelli D."/>
            <person name="Powell J.R."/>
            <person name="Prohaska S."/>
            <person name="Pruitt K."/>
            <person name="Puig M."/>
            <person name="Quesneville H."/>
            <person name="Ram K.R."/>
            <person name="Rand D."/>
            <person name="Rasmussen M.D."/>
            <person name="Reed L.K."/>
            <person name="Reenan R."/>
            <person name="Reily A."/>
            <person name="Remington K.A."/>
            <person name="Rieger T.T."/>
            <person name="Ritchie M.G."/>
            <person name="Robin C."/>
            <person name="Rogers Y.H."/>
            <person name="Rohde C."/>
            <person name="Rozas J."/>
            <person name="Rubenfield M.J."/>
            <person name="Ruiz A."/>
            <person name="Russo S."/>
            <person name="Salzberg S.L."/>
            <person name="Sanchez-Gracia A."/>
            <person name="Saranga D.J."/>
            <person name="Sato H."/>
            <person name="Schaeffer S.W."/>
            <person name="Schatz M.C."/>
            <person name="Schlenke T."/>
            <person name="Schwartz R."/>
            <person name="Segarra C."/>
            <person name="Singh R.S."/>
            <person name="Sirot L."/>
            <person name="Sirota M."/>
            <person name="Sisneros N.B."/>
            <person name="Smith C.D."/>
            <person name="Smith T.F."/>
            <person name="Spieth J."/>
            <person name="Stage D.E."/>
            <person name="Stark A."/>
            <person name="Stephan W."/>
            <person name="Strausberg R.L."/>
            <person name="Strempel S."/>
            <person name="Sturgill D."/>
            <person name="Sutton G."/>
            <person name="Sutton G.G."/>
            <person name="Tao W."/>
            <person name="Teichmann S."/>
            <person name="Tobari Y.N."/>
            <person name="Tomimura Y."/>
            <person name="Tsolas J.M."/>
            <person name="Valente V.L."/>
            <person name="Venter E."/>
            <person name="Venter J.C."/>
            <person name="Vicario S."/>
            <person name="Vieira F.G."/>
            <person name="Vilella A.J."/>
            <person name="Villasante A."/>
            <person name="Walenz B."/>
            <person name="Wang J."/>
            <person name="Wasserman M."/>
            <person name="Watts T."/>
            <person name="Wilson D."/>
            <person name="Wilson R.K."/>
            <person name="Wing R.A."/>
            <person name="Wolfner M.F."/>
            <person name="Wong A."/>
            <person name="Wong G.K."/>
            <person name="Wu C.I."/>
            <person name="Wu G."/>
            <person name="Yamamoto D."/>
            <person name="Yang H.P."/>
            <person name="Yang S.P."/>
            <person name="Yorke J.A."/>
            <person name="Yoshida K."/>
            <person name="Zdobnov E."/>
            <person name="Zhang P."/>
            <person name="Zhang Y."/>
            <person name="Zimin A.V."/>
            <person name="Baldwin J."/>
            <person name="Abdouelleil A."/>
            <person name="Abdulkadir J."/>
            <person name="Abebe A."/>
            <person name="Abera B."/>
            <person name="Abreu J."/>
            <person name="Acer S.C."/>
            <person name="Aftuck L."/>
            <person name="Alexander A."/>
            <person name="An P."/>
            <person name="Anderson E."/>
            <person name="Anderson S."/>
            <person name="Arachi H."/>
            <person name="Azer M."/>
            <person name="Bachantsang P."/>
            <person name="Barry A."/>
            <person name="Bayul T."/>
            <person name="Berlin A."/>
            <person name="Bessette D."/>
            <person name="Bloom T."/>
            <person name="Blye J."/>
            <person name="Boguslavskiy L."/>
            <person name="Bonnet C."/>
            <person name="Boukhgalter B."/>
            <person name="Bourzgui I."/>
            <person name="Brown A."/>
            <person name="Cahill P."/>
            <person name="Channer S."/>
            <person name="Cheshatsang Y."/>
            <person name="Chuda L."/>
            <person name="Citroen M."/>
            <person name="Collymore A."/>
            <person name="Cooke P."/>
            <person name="Costello M."/>
            <person name="D'Aco K."/>
            <person name="Daza R."/>
            <person name="De Haan G."/>
            <person name="DeGray S."/>
            <person name="DeMaso C."/>
            <person name="Dhargay N."/>
            <person name="Dooley K."/>
            <person name="Dooley E."/>
            <person name="Doricent M."/>
            <person name="Dorje P."/>
            <person name="Dorjee K."/>
            <person name="Dupes A."/>
            <person name="Elong R."/>
            <person name="Falk J."/>
            <person name="Farina A."/>
            <person name="Faro S."/>
            <person name="Ferguson D."/>
            <person name="Fisher S."/>
            <person name="Foley C.D."/>
            <person name="Franke A."/>
            <person name="Friedrich D."/>
            <person name="Gadbois L."/>
            <person name="Gearin G."/>
            <person name="Gearin C.R."/>
            <person name="Giannoukos G."/>
            <person name="Goode T."/>
            <person name="Graham J."/>
            <person name="Grandbois E."/>
            <person name="Grewal S."/>
            <person name="Gyaltsen K."/>
            <person name="Hafez N."/>
            <person name="Hagos B."/>
            <person name="Hall J."/>
            <person name="Henson C."/>
            <person name="Hollinger A."/>
            <person name="Honan T."/>
            <person name="Huard M.D."/>
            <person name="Hughes L."/>
            <person name="Hurhula B."/>
            <person name="Husby M.E."/>
            <person name="Kamat A."/>
            <person name="Kanga B."/>
            <person name="Kashin S."/>
            <person name="Khazanovich D."/>
            <person name="Kisner P."/>
            <person name="Lance K."/>
            <person name="Lara M."/>
            <person name="Lee W."/>
            <person name="Lennon N."/>
            <person name="Letendre F."/>
            <person name="LeVine R."/>
            <person name="Lipovsky A."/>
            <person name="Liu X."/>
            <person name="Liu J."/>
            <person name="Liu S."/>
            <person name="Lokyitsang T."/>
            <person name="Lokyitsang Y."/>
            <person name="Lubonja R."/>
            <person name="Lui A."/>
            <person name="MacDonald P."/>
            <person name="Magnisalis V."/>
            <person name="Maru K."/>
            <person name="Matthews C."/>
            <person name="McCusker W."/>
            <person name="McDonough S."/>
            <person name="Mehta T."/>
            <person name="Meldrim J."/>
            <person name="Meneus L."/>
            <person name="Mihai O."/>
            <person name="Mihalev A."/>
            <person name="Mihova T."/>
            <person name="Mittelman R."/>
            <person name="Mlenga V."/>
            <person name="Montmayeur A."/>
            <person name="Mulrain L."/>
            <person name="Navidi A."/>
            <person name="Naylor J."/>
            <person name="Negash T."/>
            <person name="Nguyen T."/>
            <person name="Nguyen N."/>
            <person name="Nicol R."/>
            <person name="Norbu C."/>
            <person name="Norbu N."/>
            <person name="Novod N."/>
            <person name="O'Neill B."/>
            <person name="Osman S."/>
            <person name="Markiewicz E."/>
            <person name="Oyono O.L."/>
            <person name="Patti C."/>
            <person name="Phunkhang P."/>
            <person name="Pierre F."/>
            <person name="Priest M."/>
            <person name="Raghuraman S."/>
            <person name="Rege F."/>
            <person name="Reyes R."/>
            <person name="Rise C."/>
            <person name="Rogov P."/>
            <person name="Ross K."/>
            <person name="Ryan E."/>
            <person name="Settipalli S."/>
            <person name="Shea T."/>
            <person name="Sherpa N."/>
            <person name="Shi L."/>
            <person name="Shih D."/>
            <person name="Sparrow T."/>
            <person name="Spaulding J."/>
            <person name="Stalker J."/>
            <person name="Stange-Thomann N."/>
            <person name="Stavropoulos S."/>
            <person name="Stone C."/>
            <person name="Strader C."/>
            <person name="Tesfaye S."/>
            <person name="Thomson T."/>
            <person name="Thoulutsang Y."/>
            <person name="Thoulutsang D."/>
            <person name="Topham K."/>
            <person name="Topping I."/>
            <person name="Tsamla T."/>
            <person name="Vassiliev H."/>
            <person name="Vo A."/>
            <person name="Wangchuk T."/>
            <person name="Wangdi T."/>
            <person name="Weiand M."/>
            <person name="Wilkinson J."/>
            <person name="Wilson A."/>
            <person name="Yadav S."/>
            <person name="Young G."/>
            <person name="Yu Q."/>
            <person name="Zembek L."/>
            <person name="Zhong D."/>
            <person name="Zimmer A."/>
            <person name="Zwirko Z."/>
            <person name="Jaffe D.B."/>
            <person name="Alvarez P."/>
            <person name="Brockman W."/>
            <person name="Butler J."/>
            <person name="Chin C."/>
            <person name="Gnerre S."/>
            <person name="Grabherr M."/>
            <person name="Kleber M."/>
            <person name="Mauceli E."/>
            <person name="MacCallum I."/>
        </authorList>
    </citation>
    <scope>NUCLEOTIDE SEQUENCE [LARGE SCALE GENOMIC DNA]</scope>
    <source>
        <strain evidence="5">Tucson 15081-1352.22</strain>
    </source>
</reference>
<feature type="compositionally biased region" description="Basic and acidic residues" evidence="2">
    <location>
        <begin position="496"/>
        <end position="512"/>
    </location>
</feature>
<feature type="compositionally biased region" description="Low complexity" evidence="2">
    <location>
        <begin position="134"/>
        <end position="143"/>
    </location>
</feature>
<dbReference type="eggNOG" id="KOG1862">
    <property type="taxonomic scope" value="Eukaryota"/>
</dbReference>
<dbReference type="GO" id="GO:0005829">
    <property type="term" value="C:cytosol"/>
    <property type="evidence" value="ECO:0007669"/>
    <property type="project" value="TreeGrafter"/>
</dbReference>
<feature type="compositionally biased region" description="Polar residues" evidence="2">
    <location>
        <begin position="307"/>
        <end position="317"/>
    </location>
</feature>
<feature type="compositionally biased region" description="Low complexity" evidence="2">
    <location>
        <begin position="468"/>
        <end position="480"/>
    </location>
</feature>
<feature type="region of interest" description="Disordered" evidence="2">
    <location>
        <begin position="227"/>
        <end position="319"/>
    </location>
</feature>
<feature type="domain" description="GYF" evidence="3">
    <location>
        <begin position="632"/>
        <end position="680"/>
    </location>
</feature>
<evidence type="ECO:0000313" key="4">
    <source>
        <dbReference type="EMBL" id="KRG07242.1"/>
    </source>
</evidence>
<feature type="compositionally biased region" description="Basic and acidic residues" evidence="2">
    <location>
        <begin position="413"/>
        <end position="429"/>
    </location>
</feature>
<sequence>MRQTIKGIKTQELPKMTDSMKFGPEWLRNMSAEPSNIGATAGGGSNSGLSLHSLGGGSGGGTGVSGGVNMLANPSHTAANRNMFPEYRYGREEMLSLFDRNCLLPQILPSFKKLFIEKVQYPLALTPSSEDELNSQSQLSSSSRPAWLQRSPGAFGIASRGSGRGGMVDRGRMRGKSAYHSIYQRPSTIYDDSISAISMKPDRNWSERNGTGDSAAIGAATGVSGGSVGVGGGPGVDWNGTPSSSPRKDFSSQCRNMENWRRSRNDDGSGDGPNSGGTVGTEVAGWRSAGAHRWGRSTSWREEEPIQSGNMDGNSFVGNPGIANVQRSISVIGTVSNERTSAVKSQIASAGPGGPSSNRLIGSKGNQPWPESGCLTNPDGEDNLPEWAMENPSEMGGTFDSSGAFHGELIDTESDKKNSSDSTHKKAMDESDSNVFAEATSVESGQLIQTDNRTEQGRAAGIEAQSVSTTNSTPSNATNTKESAITSNNNSSSNELDLRSDTAESTPTHKTEAIGQGDISERFKEVADEVEKLIMDDDSGQVDDINSSKTSIVGDSNRYGMVGSIVEPGQLHHQLVAPDPASTTIIATELSHKPFNEQLSIQQQQQQHHLQQNHLQPHHIPVLPHVMSASPNELWFYRDPQSNVQGPFSAIEMTEWYRAGYFNENLYVRRISDTRFRPLGDLIKLCHGNMPFTHNHLLPTPIELDNLQINLTTRKPAMLALPLTHNEHHQQQQHHLRPDNDEQLKANVTAAADSLSAAVKGHMSAHTMDTSHMLTMRFQMLQDQYLQHQEYQILTELSKSDCFQRLDPAQREAVVRSKVQMLVLPEYLSSFSGLSNSLAALNPIAGNQLYDIIAQQAKKDQQQIYPVNAEQRSERNFLDADDFILNAQLMHQQTQGQNPQPTNLEQVQHQFASNSDASKLNEVRANDLDILNEYNLRMLLRGPPTASAISQQQQQSSPLIKPSSTVDFVTESQILAQNLMMPIWPQQQQQPAQSSWPAMENAKLWDVATLEEEQSQKLLLEQQQQKRHLPRQDGNNSSTATAHLDFDAAQQLQQEQQQCKDNQCNPKIEQQIELQEQPIALDSIPTHNKDQLSAQTIVGKQQQVNKLQQQTASQKQGKQPEHKISDEDRRREQVEEKRRIKEERKRQQQEEEKRRAVIAEEEKNRQQQEERERQQQIQAQRRKALFSNNPQASTSSSAVTGNKASGLKIEQVNRSAHATSIAPWSLQTPSVNNTAPGLAEIQKAERRERRADQQRQQEQLDKQMRATAAAAAEANDALLKWQASPAPTPVMSLVDIQAEEAKRLTNELLEQQRRRDHEQQQQQQHQVMLSANLIVSGSSGLSNIWGSANKAWSATGSPAPIGPGLWDEATLVQSGAANTKYVPPTAASVLAAGLPVAVASTSKPQSQTQLKSTAGGIAMPSPRNLRKSQTLPTMQNVISKSVKTATGQSSQQTDKNNKTVSSKSAIKLSVSEERKSAVKSTSQQLSGDASNSKVNEYESEFTSWCMKSLENMSAKVDVPTFVSFLKDLEAPYEVKDYVRIYLGEGKESSEFAKQFLERRSKYKSLQRAQNAHNDDMCKPAPAITPSCNDNGDNKNKQRKVKKSKMTKMDARILGFSVTAAEGRINVGGRDYVDGP</sequence>
<feature type="compositionally biased region" description="Polar residues" evidence="2">
    <location>
        <begin position="1427"/>
        <end position="1464"/>
    </location>
</feature>
<dbReference type="InterPro" id="IPR035445">
    <property type="entry name" value="GYF-like_dom_sf"/>
</dbReference>
<feature type="region of interest" description="Disordered" evidence="2">
    <location>
        <begin position="461"/>
        <end position="518"/>
    </location>
</feature>
<evidence type="ECO:0000256" key="2">
    <source>
        <dbReference type="SAM" id="MobiDB-lite"/>
    </source>
</evidence>
<feature type="compositionally biased region" description="Low complexity" evidence="2">
    <location>
        <begin position="1104"/>
        <end position="1117"/>
    </location>
</feature>
<dbReference type="KEGG" id="dmo:Dmoj_GI14083"/>
<feature type="region of interest" description="Disordered" evidence="2">
    <location>
        <begin position="127"/>
        <end position="147"/>
    </location>
</feature>
<keyword evidence="1" id="KW-0175">Coiled coil</keyword>
<dbReference type="InterPro" id="IPR003169">
    <property type="entry name" value="GYF"/>
</dbReference>
<feature type="region of interest" description="Disordered" evidence="2">
    <location>
        <begin position="1569"/>
        <end position="1604"/>
    </location>
</feature>
<dbReference type="InParanoid" id="A0A0Q9XNJ2"/>
<feature type="region of interest" description="Disordered" evidence="2">
    <location>
        <begin position="1400"/>
        <end position="1491"/>
    </location>
</feature>
<dbReference type="SMART" id="SM00444">
    <property type="entry name" value="GYF"/>
    <property type="match status" value="1"/>
</dbReference>
<dbReference type="FunCoup" id="A0A0Q9XNJ2">
    <property type="interactions" value="881"/>
</dbReference>
<feature type="compositionally biased region" description="Gly residues" evidence="2">
    <location>
        <begin position="270"/>
        <end position="279"/>
    </location>
</feature>
<accession>A0A0Q9XNJ2</accession>
<organism evidence="4 5">
    <name type="scientific">Drosophila mojavensis</name>
    <name type="common">Fruit fly</name>
    <dbReference type="NCBI Taxonomy" id="7230"/>
    <lineage>
        <taxon>Eukaryota</taxon>
        <taxon>Metazoa</taxon>
        <taxon>Ecdysozoa</taxon>
        <taxon>Arthropoda</taxon>
        <taxon>Hexapoda</taxon>
        <taxon>Insecta</taxon>
        <taxon>Pterygota</taxon>
        <taxon>Neoptera</taxon>
        <taxon>Endopterygota</taxon>
        <taxon>Diptera</taxon>
        <taxon>Brachycera</taxon>
        <taxon>Muscomorpha</taxon>
        <taxon>Ephydroidea</taxon>
        <taxon>Drosophilidae</taxon>
        <taxon>Drosophila</taxon>
    </lineage>
</organism>
<feature type="region of interest" description="Disordered" evidence="2">
    <location>
        <begin position="346"/>
        <end position="434"/>
    </location>
</feature>
<dbReference type="CDD" id="cd00072">
    <property type="entry name" value="GYF"/>
    <property type="match status" value="1"/>
</dbReference>
<feature type="region of interest" description="Disordered" evidence="2">
    <location>
        <begin position="1244"/>
        <end position="1269"/>
    </location>
</feature>
<feature type="compositionally biased region" description="Polar residues" evidence="2">
    <location>
        <begin position="1478"/>
        <end position="1491"/>
    </location>
</feature>
<dbReference type="InterPro" id="IPR051640">
    <property type="entry name" value="GRB10-interact_GYF"/>
</dbReference>
<feature type="compositionally biased region" description="Polar residues" evidence="2">
    <location>
        <begin position="1186"/>
        <end position="1203"/>
    </location>
</feature>
<feature type="compositionally biased region" description="Polar residues" evidence="2">
    <location>
        <begin position="355"/>
        <end position="366"/>
    </location>
</feature>
<feature type="compositionally biased region" description="Polar residues" evidence="2">
    <location>
        <begin position="1400"/>
        <end position="1412"/>
    </location>
</feature>
<feature type="compositionally biased region" description="Polar residues" evidence="2">
    <location>
        <begin position="240"/>
        <end position="256"/>
    </location>
</feature>
<protein>
    <submittedName>
        <fullName evidence="4">Uncharacterized protein, isoform B</fullName>
    </submittedName>
</protein>
<dbReference type="PROSITE" id="PS50829">
    <property type="entry name" value="GYF"/>
    <property type="match status" value="1"/>
</dbReference>
<feature type="region of interest" description="Disordered" evidence="2">
    <location>
        <begin position="1104"/>
        <end position="1204"/>
    </location>
</feature>
<feature type="compositionally biased region" description="Basic and acidic residues" evidence="2">
    <location>
        <begin position="1118"/>
        <end position="1174"/>
    </location>
</feature>
<feature type="compositionally biased region" description="Basic and acidic residues" evidence="2">
    <location>
        <begin position="258"/>
        <end position="267"/>
    </location>
</feature>
<dbReference type="Pfam" id="PF02213">
    <property type="entry name" value="GYF"/>
    <property type="match status" value="1"/>
</dbReference>
<evidence type="ECO:0000313" key="5">
    <source>
        <dbReference type="Proteomes" id="UP000009192"/>
    </source>
</evidence>
<dbReference type="EMBL" id="CH933813">
    <property type="protein sequence ID" value="KRG07242.1"/>
    <property type="molecule type" value="Genomic_DNA"/>
</dbReference>
<dbReference type="PANTHER" id="PTHR14445">
    <property type="entry name" value="GRB10 INTERACTING GYF PROTEIN"/>
    <property type="match status" value="1"/>
</dbReference>
<dbReference type="Proteomes" id="UP000009192">
    <property type="component" value="Unassembled WGS sequence"/>
</dbReference>
<evidence type="ECO:0000256" key="1">
    <source>
        <dbReference type="SAM" id="Coils"/>
    </source>
</evidence>
<dbReference type="SUPFAM" id="SSF55277">
    <property type="entry name" value="GYF domain"/>
    <property type="match status" value="1"/>
</dbReference>
<dbReference type="PANTHER" id="PTHR14445:SF36">
    <property type="entry name" value="FI03272P-RELATED"/>
    <property type="match status" value="1"/>
</dbReference>